<organism evidence="3 4">
    <name type="scientific">Nocardia vinacea</name>
    <dbReference type="NCBI Taxonomy" id="96468"/>
    <lineage>
        <taxon>Bacteria</taxon>
        <taxon>Bacillati</taxon>
        <taxon>Actinomycetota</taxon>
        <taxon>Actinomycetes</taxon>
        <taxon>Mycobacteriales</taxon>
        <taxon>Nocardiaceae</taxon>
        <taxon>Nocardia</taxon>
    </lineage>
</organism>
<reference evidence="3" key="1">
    <citation type="submission" date="2022-10" db="EMBL/GenBank/DDBJ databases">
        <title>The complete genomes of actinobacterial strains from the NBC collection.</title>
        <authorList>
            <person name="Joergensen T.S."/>
            <person name="Alvarez Arevalo M."/>
            <person name="Sterndorff E.B."/>
            <person name="Faurdal D."/>
            <person name="Vuksanovic O."/>
            <person name="Mourched A.-S."/>
            <person name="Charusanti P."/>
            <person name="Shaw S."/>
            <person name="Blin K."/>
            <person name="Weber T."/>
        </authorList>
    </citation>
    <scope>NUCLEOTIDE SEQUENCE</scope>
    <source>
        <strain evidence="3">NBC_01482</strain>
    </source>
</reference>
<evidence type="ECO:0000259" key="1">
    <source>
        <dbReference type="Pfam" id="PF24088"/>
    </source>
</evidence>
<dbReference type="InterPro" id="IPR055797">
    <property type="entry name" value="DUF7373"/>
</dbReference>
<gene>
    <name evidence="3" type="ORF">OG563_23235</name>
</gene>
<feature type="domain" description="DUF7373" evidence="1">
    <location>
        <begin position="51"/>
        <end position="240"/>
    </location>
</feature>
<accession>A0ABZ1Z6H1</accession>
<dbReference type="InterPro" id="IPR056463">
    <property type="entry name" value="DUF7373_C"/>
</dbReference>
<keyword evidence="4" id="KW-1185">Reference proteome</keyword>
<evidence type="ECO:0000259" key="2">
    <source>
        <dbReference type="Pfam" id="PF24092"/>
    </source>
</evidence>
<protein>
    <submittedName>
        <fullName evidence="3">Uncharacterized protein</fullName>
    </submittedName>
</protein>
<proteinExistence type="predicted"/>
<dbReference type="Proteomes" id="UP001432062">
    <property type="component" value="Chromosome"/>
</dbReference>
<dbReference type="Pfam" id="PF24088">
    <property type="entry name" value="DUF7373"/>
    <property type="match status" value="1"/>
</dbReference>
<sequence>MAILVIGVVAGCATEVPGHAGPGMSAVDPKSLNIGPYPSAPQDYTLDGFDKDDVFRIESRRMLGYLVLPYDVDSDVGHLVDTRLVEATTTNFDDGLLGVLPGQYLPVVQRNNFIAGVYTQRSNDSLRSIKNLAIAILRFPSDAAARTAAGELDRATDEFKPGRHPVAIDGYPDIRASSDNDKKGYVFLARGPFVLLSMITMPESDPKALGNQFKKMLDLQIPKLDSLVPTPVDDILDLPLNPDGIMRRTLPPTKGTREYSRDKYVGIYDGIGQLHFERNGPDLKRALQEAGTDLVAQNQSTLYRTRDLAASFRLQNALAQLGTDDEAISNPPGLPDARCLQLDAPEPIFNNKYLCILVYDRYVAVLSSQGQGLGKFDPALYQATAAQYSILAKTQ</sequence>
<dbReference type="EMBL" id="CP109441">
    <property type="protein sequence ID" value="WUV50853.1"/>
    <property type="molecule type" value="Genomic_DNA"/>
</dbReference>
<dbReference type="RefSeq" id="WP_329415693.1">
    <property type="nucleotide sequence ID" value="NZ_CP109441.1"/>
</dbReference>
<dbReference type="Pfam" id="PF24092">
    <property type="entry name" value="DUF7373_C"/>
    <property type="match status" value="1"/>
</dbReference>
<evidence type="ECO:0000313" key="3">
    <source>
        <dbReference type="EMBL" id="WUV50853.1"/>
    </source>
</evidence>
<feature type="domain" description="DUF7373" evidence="2">
    <location>
        <begin position="246"/>
        <end position="393"/>
    </location>
</feature>
<evidence type="ECO:0000313" key="4">
    <source>
        <dbReference type="Proteomes" id="UP001432062"/>
    </source>
</evidence>
<name>A0ABZ1Z6H1_9NOCA</name>